<keyword evidence="5" id="KW-0418">Kinase</keyword>
<dbReference type="EMBL" id="JRHC01000005">
    <property type="protein sequence ID" value="KJF42742.1"/>
    <property type="molecule type" value="Genomic_DNA"/>
</dbReference>
<evidence type="ECO:0000256" key="7">
    <source>
        <dbReference type="ARBA" id="ARBA00023163"/>
    </source>
</evidence>
<feature type="transmembrane region" description="Helical" evidence="9">
    <location>
        <begin position="86"/>
        <end position="106"/>
    </location>
</feature>
<evidence type="ECO:0000313" key="13">
    <source>
        <dbReference type="EMBL" id="KJF42742.1"/>
    </source>
</evidence>
<evidence type="ECO:0000256" key="4">
    <source>
        <dbReference type="ARBA" id="ARBA00022679"/>
    </source>
</evidence>
<evidence type="ECO:0000256" key="5">
    <source>
        <dbReference type="ARBA" id="ARBA00022777"/>
    </source>
</evidence>
<feature type="domain" description="Histidine kinase" evidence="11">
    <location>
        <begin position="217"/>
        <end position="435"/>
    </location>
</feature>
<organism evidence="13 14">
    <name type="scientific">Draconibacterium sediminis</name>
    <dbReference type="NCBI Taxonomy" id="1544798"/>
    <lineage>
        <taxon>Bacteria</taxon>
        <taxon>Pseudomonadati</taxon>
        <taxon>Bacteroidota</taxon>
        <taxon>Bacteroidia</taxon>
        <taxon>Marinilabiliales</taxon>
        <taxon>Prolixibacteraceae</taxon>
        <taxon>Draconibacterium</taxon>
    </lineage>
</organism>
<feature type="transmembrane region" description="Helical" evidence="9">
    <location>
        <begin position="168"/>
        <end position="190"/>
    </location>
</feature>
<dbReference type="Gene3D" id="1.10.287.130">
    <property type="match status" value="1"/>
</dbReference>
<feature type="domain" description="HTH araC/xylS-type" evidence="10">
    <location>
        <begin position="627"/>
        <end position="726"/>
    </location>
</feature>
<dbReference type="InterPro" id="IPR003594">
    <property type="entry name" value="HATPase_dom"/>
</dbReference>
<keyword evidence="4" id="KW-0808">Transferase</keyword>
<dbReference type="SUPFAM" id="SSF47384">
    <property type="entry name" value="Homodimeric domain of signal transducing histidine kinase"/>
    <property type="match status" value="1"/>
</dbReference>
<dbReference type="InterPro" id="IPR009057">
    <property type="entry name" value="Homeodomain-like_sf"/>
</dbReference>
<keyword evidence="6" id="KW-0805">Transcription regulation</keyword>
<gene>
    <name evidence="13" type="ORF">LH29_19655</name>
</gene>
<evidence type="ECO:0000313" key="14">
    <source>
        <dbReference type="Proteomes" id="UP000032544"/>
    </source>
</evidence>
<protein>
    <recommendedName>
        <fullName evidence="2">histidine kinase</fullName>
        <ecNumber evidence="2">2.7.13.3</ecNumber>
    </recommendedName>
</protein>
<dbReference type="GO" id="GO:0043565">
    <property type="term" value="F:sequence-specific DNA binding"/>
    <property type="evidence" value="ECO:0007669"/>
    <property type="project" value="InterPro"/>
</dbReference>
<evidence type="ECO:0000256" key="2">
    <source>
        <dbReference type="ARBA" id="ARBA00012438"/>
    </source>
</evidence>
<evidence type="ECO:0000256" key="8">
    <source>
        <dbReference type="PROSITE-ProRule" id="PRU00169"/>
    </source>
</evidence>
<feature type="transmembrane region" description="Helical" evidence="9">
    <location>
        <begin position="33"/>
        <end position="55"/>
    </location>
</feature>
<dbReference type="PROSITE" id="PS50109">
    <property type="entry name" value="HIS_KIN"/>
    <property type="match status" value="1"/>
</dbReference>
<dbReference type="PRINTS" id="PR00344">
    <property type="entry name" value="BCTRLSENSOR"/>
</dbReference>
<dbReference type="InterPro" id="IPR001789">
    <property type="entry name" value="Sig_transdc_resp-reg_receiver"/>
</dbReference>
<dbReference type="STRING" id="1544798.LH29_19655"/>
<dbReference type="InterPro" id="IPR004358">
    <property type="entry name" value="Sig_transdc_His_kin-like_C"/>
</dbReference>
<feature type="transmembrane region" description="Helical" evidence="9">
    <location>
        <begin position="61"/>
        <end position="79"/>
    </location>
</feature>
<dbReference type="CDD" id="cd00082">
    <property type="entry name" value="HisKA"/>
    <property type="match status" value="1"/>
</dbReference>
<dbReference type="Gene3D" id="3.30.565.10">
    <property type="entry name" value="Histidine kinase-like ATPase, C-terminal domain"/>
    <property type="match status" value="1"/>
</dbReference>
<dbReference type="GO" id="GO:0003700">
    <property type="term" value="F:DNA-binding transcription factor activity"/>
    <property type="evidence" value="ECO:0007669"/>
    <property type="project" value="InterPro"/>
</dbReference>
<dbReference type="CDD" id="cd00075">
    <property type="entry name" value="HATPase"/>
    <property type="match status" value="1"/>
</dbReference>
<evidence type="ECO:0000259" key="10">
    <source>
        <dbReference type="PROSITE" id="PS01124"/>
    </source>
</evidence>
<dbReference type="InterPro" id="IPR011006">
    <property type="entry name" value="CheY-like_superfamily"/>
</dbReference>
<dbReference type="GO" id="GO:0000155">
    <property type="term" value="F:phosphorelay sensor kinase activity"/>
    <property type="evidence" value="ECO:0007669"/>
    <property type="project" value="InterPro"/>
</dbReference>
<dbReference type="Pfam" id="PF00072">
    <property type="entry name" value="Response_reg"/>
    <property type="match status" value="1"/>
</dbReference>
<dbReference type="Gene3D" id="1.10.10.60">
    <property type="entry name" value="Homeodomain-like"/>
    <property type="match status" value="1"/>
</dbReference>
<comment type="catalytic activity">
    <reaction evidence="1">
        <text>ATP + protein L-histidine = ADP + protein N-phospho-L-histidine.</text>
        <dbReference type="EC" id="2.7.13.3"/>
    </reaction>
</comment>
<dbReference type="SUPFAM" id="SSF52172">
    <property type="entry name" value="CheY-like"/>
    <property type="match status" value="1"/>
</dbReference>
<evidence type="ECO:0000259" key="11">
    <source>
        <dbReference type="PROSITE" id="PS50109"/>
    </source>
</evidence>
<dbReference type="OrthoDB" id="717811at2"/>
<evidence type="ECO:0000256" key="3">
    <source>
        <dbReference type="ARBA" id="ARBA00022553"/>
    </source>
</evidence>
<comment type="caution">
    <text evidence="13">The sequence shown here is derived from an EMBL/GenBank/DDBJ whole genome shotgun (WGS) entry which is preliminary data.</text>
</comment>
<dbReference type="InterPro" id="IPR005467">
    <property type="entry name" value="His_kinase_dom"/>
</dbReference>
<dbReference type="SUPFAM" id="SSF55874">
    <property type="entry name" value="ATPase domain of HSP90 chaperone/DNA topoisomerase II/histidine kinase"/>
    <property type="match status" value="1"/>
</dbReference>
<evidence type="ECO:0000256" key="6">
    <source>
        <dbReference type="ARBA" id="ARBA00023015"/>
    </source>
</evidence>
<dbReference type="PROSITE" id="PS01124">
    <property type="entry name" value="HTH_ARAC_FAMILY_2"/>
    <property type="match status" value="1"/>
</dbReference>
<dbReference type="SMART" id="SM00387">
    <property type="entry name" value="HATPase_c"/>
    <property type="match status" value="1"/>
</dbReference>
<dbReference type="Pfam" id="PF00512">
    <property type="entry name" value="HisKA"/>
    <property type="match status" value="1"/>
</dbReference>
<dbReference type="InterPro" id="IPR036097">
    <property type="entry name" value="HisK_dim/P_sf"/>
</dbReference>
<name>A0A0D8J796_9BACT</name>
<dbReference type="SMART" id="SM00342">
    <property type="entry name" value="HTH_ARAC"/>
    <property type="match status" value="1"/>
</dbReference>
<keyword evidence="3 8" id="KW-0597">Phosphoprotein</keyword>
<dbReference type="PANTHER" id="PTHR43547">
    <property type="entry name" value="TWO-COMPONENT HISTIDINE KINASE"/>
    <property type="match status" value="1"/>
</dbReference>
<evidence type="ECO:0000259" key="12">
    <source>
        <dbReference type="PROSITE" id="PS50110"/>
    </source>
</evidence>
<dbReference type="FunFam" id="3.30.565.10:FF:000006">
    <property type="entry name" value="Sensor histidine kinase WalK"/>
    <property type="match status" value="1"/>
</dbReference>
<dbReference type="PROSITE" id="PS50110">
    <property type="entry name" value="RESPONSE_REGULATORY"/>
    <property type="match status" value="1"/>
</dbReference>
<keyword evidence="9" id="KW-0472">Membrane</keyword>
<feature type="modified residue" description="4-aspartylphosphate" evidence="8">
    <location>
        <position position="528"/>
    </location>
</feature>
<feature type="transmembrane region" description="Helical" evidence="9">
    <location>
        <begin position="139"/>
        <end position="156"/>
    </location>
</feature>
<evidence type="ECO:0000256" key="9">
    <source>
        <dbReference type="SAM" id="Phobius"/>
    </source>
</evidence>
<dbReference type="AlphaFoldDB" id="A0A0D8J796"/>
<evidence type="ECO:0000256" key="1">
    <source>
        <dbReference type="ARBA" id="ARBA00000085"/>
    </source>
</evidence>
<dbReference type="Gene3D" id="3.40.50.2300">
    <property type="match status" value="1"/>
</dbReference>
<dbReference type="RefSeq" id="WP_045032679.1">
    <property type="nucleotide sequence ID" value="NZ_JRHC01000005.1"/>
</dbReference>
<dbReference type="InterPro" id="IPR036890">
    <property type="entry name" value="HATPase_C_sf"/>
</dbReference>
<keyword evidence="7" id="KW-0804">Transcription</keyword>
<dbReference type="InterPro" id="IPR018060">
    <property type="entry name" value="HTH_AraC"/>
</dbReference>
<dbReference type="SUPFAM" id="SSF46689">
    <property type="entry name" value="Homeodomain-like"/>
    <property type="match status" value="1"/>
</dbReference>
<dbReference type="Pfam" id="PF02518">
    <property type="entry name" value="HATPase_c"/>
    <property type="match status" value="1"/>
</dbReference>
<dbReference type="SMART" id="SM00388">
    <property type="entry name" value="HisKA"/>
    <property type="match status" value="1"/>
</dbReference>
<keyword evidence="9" id="KW-0812">Transmembrane</keyword>
<keyword evidence="9" id="KW-1133">Transmembrane helix</keyword>
<dbReference type="Pfam" id="PF12833">
    <property type="entry name" value="HTH_18"/>
    <property type="match status" value="1"/>
</dbReference>
<dbReference type="PANTHER" id="PTHR43547:SF2">
    <property type="entry name" value="HYBRID SIGNAL TRANSDUCTION HISTIDINE KINASE C"/>
    <property type="match status" value="1"/>
</dbReference>
<dbReference type="InterPro" id="IPR003661">
    <property type="entry name" value="HisK_dim/P_dom"/>
</dbReference>
<sequence>MKYIASTKIIEWIDRYLEDPRLDREKQLRKRWAWIWMVVTFIFVLLSIYVTLFIWKLWALSWFGFLFLLGYGIGFPLYRQIKRFDLVINVLFTVFTTGAMFAMLQSGGLTTSLGYVFIGMNCAMGSILAGNIRWTIGMFIWYCFTILIVGVFQSSLTTPEYITPQINTLSFVGLTFWINACILFIVLLFMKDKSRYEKSETDKLRKIDEAKTKLFTNVSHEFRTPLTVIHGVAEQMGKHNDRWMKDGPEKIKAQSQILLRLVNQMLDIAKIEANEMQLNLIHGDICQFVKIIAGSFQSLAENAEVKLMTNQNKEPIFTDYDPDKIMHAISNLISNAIKFSFPGGVVSVDVKTELSQNKETVCILISDNGRGIPKASVSKIFERFYQAPDNNNQTSGTGLGLSVAYEMIKLMNGDITVKSKVGKGSSFKVTLPITKTAEKVADNGISVISSTMIHTQISKSPSFKKNNWNKTANEPEKKPLLLIVEDNGDVVEYLQSILNTDYNIKLAPNGKAALEKAKEIIPDLILSDIMMPEMDGFEMLEQLKSDFRTDHIPVVILTARGDFESKMTGFEYGADHYLIKPFNEKELLLKLNNLLELRRKMQKHLGGIPLSIQQENTSYNSELLFLKKINALIEKEMVNEDFGINEICSLMNMSRAQLYRKFSALTNNSIGRYLRLCRLYRAKDLLENKGKNVTEAAFESGFKNLSHFSTCFHEEFGIAPNTLIQQQRS</sequence>
<keyword evidence="14" id="KW-1185">Reference proteome</keyword>
<dbReference type="EC" id="2.7.13.3" evidence="2"/>
<feature type="domain" description="Response regulatory" evidence="12">
    <location>
        <begin position="480"/>
        <end position="595"/>
    </location>
</feature>
<accession>A0A0D8J796</accession>
<reference evidence="13 14" key="1">
    <citation type="submission" date="2014-09" db="EMBL/GenBank/DDBJ databases">
        <title>Draft Genome Sequence of Draconibacterium sp. JN14CK-3.</title>
        <authorList>
            <person name="Dong C."/>
            <person name="Lai Q."/>
            <person name="Shao Z."/>
        </authorList>
    </citation>
    <scope>NUCLEOTIDE SEQUENCE [LARGE SCALE GENOMIC DNA]</scope>
    <source>
        <strain evidence="13 14">JN14CK-3</strain>
    </source>
</reference>
<dbReference type="Proteomes" id="UP000032544">
    <property type="component" value="Unassembled WGS sequence"/>
</dbReference>
<dbReference type="SMART" id="SM00448">
    <property type="entry name" value="REC"/>
    <property type="match status" value="1"/>
</dbReference>
<proteinExistence type="predicted"/>